<dbReference type="GO" id="GO:0016757">
    <property type="term" value="F:glycosyltransferase activity"/>
    <property type="evidence" value="ECO:0007669"/>
    <property type="project" value="UniProtKB-KW"/>
</dbReference>
<evidence type="ECO:0000256" key="2">
    <source>
        <dbReference type="ARBA" id="ARBA00022676"/>
    </source>
</evidence>
<evidence type="ECO:0000256" key="4">
    <source>
        <dbReference type="SAM" id="Phobius"/>
    </source>
</evidence>
<evidence type="ECO:0000313" key="5">
    <source>
        <dbReference type="EMBL" id="KJW12697.1"/>
    </source>
</evidence>
<comment type="caution">
    <text evidence="5">The sequence shown here is derived from an EMBL/GenBank/DDBJ whole genome shotgun (WGS) entry which is preliminary data.</text>
</comment>
<feature type="transmembrane region" description="Helical" evidence="4">
    <location>
        <begin position="308"/>
        <end position="327"/>
    </location>
</feature>
<sequence>MWLSNLNTFFVIGYPIFVSVIWITGSLFFGLFRRHQRLRRDHLVAATAPFVSILVPAHNEVATLESAVHSLANLDYPHYEVVLIDDCSTDETLAMMYRLKQQWASRLALNIVALPVNQGKANALNQGFKVAQGDYLVAIDADSLLAPDAVAQLITTLQENPNYGAVTGKPVVRNRTSLLGRLQLLEYVAVIDLIKKAQSYLTGSITTVSGVLVAFRREALTAVGGWNPAVMTEDIDITWRMYRHHWQVAYEPQAICWILVPERFHGLLKQRQRWARGGLEVLLTNWRGLFSAPLGQRWLLLESVVSNVWAVLTAFGMLVYVFQLAFLHSLSLDGNLLVLMFALNGIQFTLGFLASQGTAQLAGPELLLVPIYVLYYWLINLASCLMAIGSYLVNPQRSGTWRSPDRGL</sequence>
<evidence type="ECO:0000313" key="6">
    <source>
        <dbReference type="Proteomes" id="UP000033491"/>
    </source>
</evidence>
<dbReference type="Gene3D" id="3.90.550.10">
    <property type="entry name" value="Spore Coat Polysaccharide Biosynthesis Protein SpsA, Chain A"/>
    <property type="match status" value="1"/>
</dbReference>
<accession>A0A0F3RV86</accession>
<feature type="transmembrane region" description="Helical" evidence="4">
    <location>
        <begin position="334"/>
        <end position="354"/>
    </location>
</feature>
<dbReference type="EMBL" id="JZCR01000018">
    <property type="protein sequence ID" value="KJW12697.1"/>
    <property type="molecule type" value="Genomic_DNA"/>
</dbReference>
<keyword evidence="3 5" id="KW-0808">Transferase</keyword>
<proteinExistence type="inferred from homology"/>
<dbReference type="OrthoDB" id="9766299at2"/>
<reference evidence="5 6" key="1">
    <citation type="submission" date="2015-03" db="EMBL/GenBank/DDBJ databases">
        <authorList>
            <person name="Zheng J."/>
            <person name="Ganezle M."/>
        </authorList>
    </citation>
    <scope>NUCLEOTIDE SEQUENCE [LARGE SCALE GENOMIC DNA]</scope>
    <source>
        <strain evidence="5 6">LP38</strain>
    </source>
</reference>
<dbReference type="CDD" id="cd06423">
    <property type="entry name" value="CESA_like"/>
    <property type="match status" value="1"/>
</dbReference>
<keyword evidence="4" id="KW-0472">Membrane</keyword>
<feature type="transmembrane region" description="Helical" evidence="4">
    <location>
        <begin position="374"/>
        <end position="393"/>
    </location>
</feature>
<keyword evidence="4" id="KW-1133">Transmembrane helix</keyword>
<dbReference type="Proteomes" id="UP000033491">
    <property type="component" value="Unassembled WGS sequence"/>
</dbReference>
<dbReference type="AlphaFoldDB" id="A0A0F3RV86"/>
<protein>
    <submittedName>
        <fullName evidence="5">Glycosyl transferase</fullName>
    </submittedName>
</protein>
<comment type="similarity">
    <text evidence="1">Belongs to the glycosyltransferase 2 family.</text>
</comment>
<evidence type="ECO:0000256" key="1">
    <source>
        <dbReference type="ARBA" id="ARBA00006739"/>
    </source>
</evidence>
<evidence type="ECO:0000256" key="3">
    <source>
        <dbReference type="ARBA" id="ARBA00022679"/>
    </source>
</evidence>
<dbReference type="PANTHER" id="PTHR43630:SF1">
    <property type="entry name" value="POLY-BETA-1,6-N-ACETYL-D-GLUCOSAMINE SYNTHASE"/>
    <property type="match status" value="1"/>
</dbReference>
<keyword evidence="2" id="KW-0328">Glycosyltransferase</keyword>
<keyword evidence="4" id="KW-0812">Transmembrane</keyword>
<dbReference type="STRING" id="216463.VC81_07275"/>
<dbReference type="InterPro" id="IPR029044">
    <property type="entry name" value="Nucleotide-diphossugar_trans"/>
</dbReference>
<feature type="transmembrane region" description="Helical" evidence="4">
    <location>
        <begin position="12"/>
        <end position="32"/>
    </location>
</feature>
<name>A0A0F3RV86_9LACO</name>
<dbReference type="PANTHER" id="PTHR43630">
    <property type="entry name" value="POLY-BETA-1,6-N-ACETYL-D-GLUCOSAMINE SYNTHASE"/>
    <property type="match status" value="1"/>
</dbReference>
<organism evidence="5 6">
    <name type="scientific">Levilactobacillus spicheri</name>
    <dbReference type="NCBI Taxonomy" id="216463"/>
    <lineage>
        <taxon>Bacteria</taxon>
        <taxon>Bacillati</taxon>
        <taxon>Bacillota</taxon>
        <taxon>Bacilli</taxon>
        <taxon>Lactobacillales</taxon>
        <taxon>Lactobacillaceae</taxon>
        <taxon>Levilactobacillus</taxon>
    </lineage>
</organism>
<dbReference type="SUPFAM" id="SSF53448">
    <property type="entry name" value="Nucleotide-diphospho-sugar transferases"/>
    <property type="match status" value="1"/>
</dbReference>
<dbReference type="Pfam" id="PF13641">
    <property type="entry name" value="Glyco_tranf_2_3"/>
    <property type="match status" value="1"/>
</dbReference>
<gene>
    <name evidence="5" type="ORF">VC81_07275</name>
</gene>
<dbReference type="PATRIC" id="fig|216463.3.peg.562"/>